<keyword evidence="3" id="KW-1185">Reference proteome</keyword>
<accession>A0A9N9TH96</accession>
<dbReference type="InterPro" id="IPR011009">
    <property type="entry name" value="Kinase-like_dom_sf"/>
</dbReference>
<dbReference type="OrthoDB" id="8250698at2759"/>
<dbReference type="SUPFAM" id="SSF56112">
    <property type="entry name" value="Protein kinase-like (PK-like)"/>
    <property type="match status" value="1"/>
</dbReference>
<dbReference type="PANTHER" id="PTHR11012">
    <property type="entry name" value="PROTEIN KINASE-LIKE DOMAIN-CONTAINING"/>
    <property type="match status" value="1"/>
</dbReference>
<evidence type="ECO:0000313" key="3">
    <source>
        <dbReference type="Proteomes" id="UP001153712"/>
    </source>
</evidence>
<dbReference type="InterPro" id="IPR004119">
    <property type="entry name" value="EcKL"/>
</dbReference>
<reference evidence="2" key="1">
    <citation type="submission" date="2022-01" db="EMBL/GenBank/DDBJ databases">
        <authorList>
            <person name="King R."/>
        </authorList>
    </citation>
    <scope>NUCLEOTIDE SEQUENCE</scope>
</reference>
<dbReference type="EMBL" id="OU900094">
    <property type="protein sequence ID" value="CAG9853777.1"/>
    <property type="molecule type" value="Genomic_DNA"/>
</dbReference>
<dbReference type="SMART" id="SM00587">
    <property type="entry name" value="CHK"/>
    <property type="match status" value="1"/>
</dbReference>
<dbReference type="PANTHER" id="PTHR11012:SF30">
    <property type="entry name" value="PROTEIN KINASE-LIKE DOMAIN-CONTAINING"/>
    <property type="match status" value="1"/>
</dbReference>
<evidence type="ECO:0000259" key="1">
    <source>
        <dbReference type="SMART" id="SM00587"/>
    </source>
</evidence>
<dbReference type="Pfam" id="PF02958">
    <property type="entry name" value="EcKL"/>
    <property type="match status" value="1"/>
</dbReference>
<dbReference type="InterPro" id="IPR015897">
    <property type="entry name" value="CHK_kinase-like"/>
</dbReference>
<organism evidence="2 3">
    <name type="scientific">Phyllotreta striolata</name>
    <name type="common">Striped flea beetle</name>
    <name type="synonym">Crioceris striolata</name>
    <dbReference type="NCBI Taxonomy" id="444603"/>
    <lineage>
        <taxon>Eukaryota</taxon>
        <taxon>Metazoa</taxon>
        <taxon>Ecdysozoa</taxon>
        <taxon>Arthropoda</taxon>
        <taxon>Hexapoda</taxon>
        <taxon>Insecta</taxon>
        <taxon>Pterygota</taxon>
        <taxon>Neoptera</taxon>
        <taxon>Endopterygota</taxon>
        <taxon>Coleoptera</taxon>
        <taxon>Polyphaga</taxon>
        <taxon>Cucujiformia</taxon>
        <taxon>Chrysomeloidea</taxon>
        <taxon>Chrysomelidae</taxon>
        <taxon>Galerucinae</taxon>
        <taxon>Alticini</taxon>
        <taxon>Phyllotreta</taxon>
    </lineage>
</organism>
<proteinExistence type="predicted"/>
<sequence length="409" mass="47844">MSAQLRPVQAELIGKIAKENGFDEYKVETSSGSIKGDNFLGIVTTVCVKNDDKTLELILKSAHESETFRKAAPLREAYLREIYLYENVFSQFDKYQNDYNVEDPFKSYAKLYGCNKDDGNECLVMENLKTQGYQLWNKHNPMNPGHISAVLKEYAKFHATNIAMKHNDPDAYENLVSSISKNIFELADDEKTSREKLQLFLKSTFDIGYKTVDGEPELIDYLKTLENDFPALFFDELSQPEYKTTLIHGDCWCNNVLFKYEDSADKTKPSNVKIIDWQISHVTSPAYDYCYFFLVHSSKEILEDYRSYLKLYYEAFSKHLKCFNCDPEEVFSYSRFLNHIEKFMKFGVYTCLMILKVMLCDSDEAPDFSQAKDEMAMFESMNFEFKNYDVYRKRIKDLVTFMKDTKFTE</sequence>
<gene>
    <name evidence="2" type="ORF">PHYEVI_LOCUS248</name>
</gene>
<dbReference type="Gene3D" id="3.90.1200.10">
    <property type="match status" value="1"/>
</dbReference>
<dbReference type="Proteomes" id="UP001153712">
    <property type="component" value="Chromosome 1"/>
</dbReference>
<protein>
    <recommendedName>
        <fullName evidence="1">CHK kinase-like domain-containing protein</fullName>
    </recommendedName>
</protein>
<feature type="domain" description="CHK kinase-like" evidence="1">
    <location>
        <begin position="123"/>
        <end position="322"/>
    </location>
</feature>
<evidence type="ECO:0000313" key="2">
    <source>
        <dbReference type="EMBL" id="CAG9853777.1"/>
    </source>
</evidence>
<dbReference type="AlphaFoldDB" id="A0A9N9TH96"/>
<name>A0A9N9TH96_PHYSR</name>